<evidence type="ECO:0000256" key="3">
    <source>
        <dbReference type="ARBA" id="ARBA00022692"/>
    </source>
</evidence>
<reference evidence="9" key="2">
    <citation type="journal article" date="2021" name="Genome Biol. Evol.">
        <title>Developing a high-quality reference genome for a parasitic bivalve with doubly uniparental inheritance (Bivalvia: Unionida).</title>
        <authorList>
            <person name="Smith C.H."/>
        </authorList>
    </citation>
    <scope>NUCLEOTIDE SEQUENCE</scope>
    <source>
        <strain evidence="9">CHS0354</strain>
        <tissue evidence="9">Mantle</tissue>
    </source>
</reference>
<evidence type="ECO:0000256" key="5">
    <source>
        <dbReference type="ARBA" id="ARBA00023136"/>
    </source>
</evidence>
<evidence type="ECO:0000256" key="1">
    <source>
        <dbReference type="ARBA" id="ARBA00004127"/>
    </source>
</evidence>
<feature type="transmembrane region" description="Helical" evidence="8">
    <location>
        <begin position="212"/>
        <end position="238"/>
    </location>
</feature>
<dbReference type="GO" id="GO:0012505">
    <property type="term" value="C:endomembrane system"/>
    <property type="evidence" value="ECO:0007669"/>
    <property type="project" value="UniProtKB-SubCell"/>
</dbReference>
<feature type="transmembrane region" description="Helical" evidence="8">
    <location>
        <begin position="250"/>
        <end position="271"/>
    </location>
</feature>
<keyword evidence="6" id="KW-0458">Lysosome</keyword>
<name>A0AAE0VVI5_9BIVA</name>
<dbReference type="Proteomes" id="UP001195483">
    <property type="component" value="Unassembled WGS sequence"/>
</dbReference>
<dbReference type="GO" id="GO:0005765">
    <property type="term" value="C:lysosomal membrane"/>
    <property type="evidence" value="ECO:0007669"/>
    <property type="project" value="UniProtKB-SubCell"/>
</dbReference>
<evidence type="ECO:0000313" key="10">
    <source>
        <dbReference type="Proteomes" id="UP001195483"/>
    </source>
</evidence>
<organism evidence="9 10">
    <name type="scientific">Potamilus streckersoni</name>
    <dbReference type="NCBI Taxonomy" id="2493646"/>
    <lineage>
        <taxon>Eukaryota</taxon>
        <taxon>Metazoa</taxon>
        <taxon>Spiralia</taxon>
        <taxon>Lophotrochozoa</taxon>
        <taxon>Mollusca</taxon>
        <taxon>Bivalvia</taxon>
        <taxon>Autobranchia</taxon>
        <taxon>Heteroconchia</taxon>
        <taxon>Palaeoheterodonta</taxon>
        <taxon>Unionida</taxon>
        <taxon>Unionoidea</taxon>
        <taxon>Unionidae</taxon>
        <taxon>Ambleminae</taxon>
        <taxon>Lampsilini</taxon>
        <taxon>Potamilus</taxon>
    </lineage>
</organism>
<proteinExistence type="predicted"/>
<evidence type="ECO:0008006" key="11">
    <source>
        <dbReference type="Google" id="ProtNLM"/>
    </source>
</evidence>
<sequence>MKLNGEEVYFSLKEFSTSDNENEILDIPKTITQSRDQVVRFVDDVESVTFSPEKIKPALTPKAELGLTATFISVYGILFLMIYVQLWMIWCYRHKRLSYQTVFLYLCLIWTGLRASLFSFYFYDCQQVNTLEIVLYWLLFCFPVCLQFIILCLLVQFFAEVVFKARAKYEPSRFKKPLRVAIVLAVLMFLATNIACAVLVKLHEKTEHSVPLYLLYIRVAINDSLFIIMAIILSVCIFKMAKMSSASVVLEAKGTTVCQAVVVCVLIILLYTSRAVYNFVAICPISREKNMPSFGYNWINVSDQAEMVTLDKGYAFLSFGIVLFVWEIIPTFIVIIFFRVRKPATGMALADLSTHSQGTKAYFFDNPRRYDSDEDLSHSDHSLGSHYGSLGYSINGGSTPRGGTPQGTPRGTFGSAGSLQQGYGAVHIGGGYSSQTRGAAIIHVSSHHQNFYDGT</sequence>
<dbReference type="PANTHER" id="PTHR15146">
    <property type="entry name" value="INTEGRAL MEMBRANE PROTEIN GPR137"/>
    <property type="match status" value="1"/>
</dbReference>
<evidence type="ECO:0000256" key="6">
    <source>
        <dbReference type="ARBA" id="ARBA00023228"/>
    </source>
</evidence>
<dbReference type="PANTHER" id="PTHR15146:SF3">
    <property type="entry name" value="THH1_TOM1_TOM3 DOMAIN-CONTAINING PROTEIN"/>
    <property type="match status" value="1"/>
</dbReference>
<dbReference type="GO" id="GO:1904263">
    <property type="term" value="P:positive regulation of TORC1 signaling"/>
    <property type="evidence" value="ECO:0007669"/>
    <property type="project" value="TreeGrafter"/>
</dbReference>
<feature type="transmembrane region" description="Helical" evidence="8">
    <location>
        <begin position="180"/>
        <end position="200"/>
    </location>
</feature>
<keyword evidence="5 8" id="KW-0472">Membrane</keyword>
<feature type="region of interest" description="Disordered" evidence="7">
    <location>
        <begin position="394"/>
        <end position="413"/>
    </location>
</feature>
<accession>A0AAE0VVI5</accession>
<gene>
    <name evidence="9" type="ORF">CHS0354_013815</name>
</gene>
<evidence type="ECO:0000313" key="9">
    <source>
        <dbReference type="EMBL" id="KAK3591631.1"/>
    </source>
</evidence>
<evidence type="ECO:0000256" key="4">
    <source>
        <dbReference type="ARBA" id="ARBA00022989"/>
    </source>
</evidence>
<dbReference type="InterPro" id="IPR029723">
    <property type="entry name" value="GPR137"/>
</dbReference>
<evidence type="ECO:0000256" key="8">
    <source>
        <dbReference type="SAM" id="Phobius"/>
    </source>
</evidence>
<feature type="transmembrane region" description="Helical" evidence="8">
    <location>
        <begin position="314"/>
        <end position="338"/>
    </location>
</feature>
<evidence type="ECO:0000256" key="2">
    <source>
        <dbReference type="ARBA" id="ARBA00004656"/>
    </source>
</evidence>
<reference evidence="9" key="1">
    <citation type="journal article" date="2021" name="Genome Biol. Evol.">
        <title>A High-Quality Reference Genome for a Parasitic Bivalve with Doubly Uniparental Inheritance (Bivalvia: Unionida).</title>
        <authorList>
            <person name="Smith C.H."/>
        </authorList>
    </citation>
    <scope>NUCLEOTIDE SEQUENCE</scope>
    <source>
        <strain evidence="9">CHS0354</strain>
    </source>
</reference>
<comment type="caution">
    <text evidence="9">The sequence shown here is derived from an EMBL/GenBank/DDBJ whole genome shotgun (WGS) entry which is preliminary data.</text>
</comment>
<dbReference type="AlphaFoldDB" id="A0AAE0VVI5"/>
<keyword evidence="3 8" id="KW-0812">Transmembrane</keyword>
<keyword evidence="4 8" id="KW-1133">Transmembrane helix</keyword>
<protein>
    <recommendedName>
        <fullName evidence="11">Integral membrane protein GPR137B-like</fullName>
    </recommendedName>
</protein>
<feature type="transmembrane region" description="Helical" evidence="8">
    <location>
        <begin position="135"/>
        <end position="159"/>
    </location>
</feature>
<keyword evidence="10" id="KW-1185">Reference proteome</keyword>
<evidence type="ECO:0000256" key="7">
    <source>
        <dbReference type="SAM" id="MobiDB-lite"/>
    </source>
</evidence>
<dbReference type="CDD" id="cd21464">
    <property type="entry name" value="7tm_GPR137"/>
    <property type="match status" value="1"/>
</dbReference>
<dbReference type="EMBL" id="JAEAOA010000845">
    <property type="protein sequence ID" value="KAK3591631.1"/>
    <property type="molecule type" value="Genomic_DNA"/>
</dbReference>
<feature type="transmembrane region" description="Helical" evidence="8">
    <location>
        <begin position="102"/>
        <end position="123"/>
    </location>
</feature>
<reference evidence="9" key="3">
    <citation type="submission" date="2023-05" db="EMBL/GenBank/DDBJ databases">
        <authorList>
            <person name="Smith C.H."/>
        </authorList>
    </citation>
    <scope>NUCLEOTIDE SEQUENCE</scope>
    <source>
        <strain evidence="9">CHS0354</strain>
        <tissue evidence="9">Mantle</tissue>
    </source>
</reference>
<comment type="subcellular location">
    <subcellularLocation>
        <location evidence="1">Endomembrane system</location>
        <topology evidence="1">Multi-pass membrane protein</topology>
    </subcellularLocation>
    <subcellularLocation>
        <location evidence="2">Lysosome membrane</location>
    </subcellularLocation>
</comment>
<feature type="transmembrane region" description="Helical" evidence="8">
    <location>
        <begin position="67"/>
        <end position="90"/>
    </location>
</feature>